<sequence>MNTKSIHLILFVVLIALIACDNRIIERAASDYFPFKDSRWWVYYNGQDTVYIEVLDPDTTLGQETMTVSFGGDIKHWIKSDAAIEEYVEILYYHTGIAYPVIQDFFVRNELPLVNGYVFSDSIVDSIMISGITVKADFSFESRVVGFQYQDDYDADIYHISYQMVKTLDSPDTTVINAMTWEEYYAPGVGIVRFVDSTGDYSLIDYHID</sequence>
<dbReference type="PROSITE" id="PS51257">
    <property type="entry name" value="PROKAR_LIPOPROTEIN"/>
    <property type="match status" value="1"/>
</dbReference>
<evidence type="ECO:0000313" key="1">
    <source>
        <dbReference type="EMBL" id="OGC40528.1"/>
    </source>
</evidence>
<gene>
    <name evidence="1" type="ORF">A2Y85_01395</name>
</gene>
<accession>A0A1F4U6D9</accession>
<protein>
    <submittedName>
        <fullName evidence="1">Uncharacterized protein</fullName>
    </submittedName>
</protein>
<comment type="caution">
    <text evidence="1">The sequence shown here is derived from an EMBL/GenBank/DDBJ whole genome shotgun (WGS) entry which is preliminary data.</text>
</comment>
<dbReference type="Proteomes" id="UP000177025">
    <property type="component" value="Unassembled WGS sequence"/>
</dbReference>
<dbReference type="EMBL" id="MEUM01000124">
    <property type="protein sequence ID" value="OGC40528.1"/>
    <property type="molecule type" value="Genomic_DNA"/>
</dbReference>
<proteinExistence type="predicted"/>
<name>A0A1F4U6D9_UNCW3</name>
<reference evidence="1 2" key="1">
    <citation type="journal article" date="2016" name="Nat. Commun.">
        <title>Thousands of microbial genomes shed light on interconnected biogeochemical processes in an aquifer system.</title>
        <authorList>
            <person name="Anantharaman K."/>
            <person name="Brown C.T."/>
            <person name="Hug L.A."/>
            <person name="Sharon I."/>
            <person name="Castelle C.J."/>
            <person name="Probst A.J."/>
            <person name="Thomas B.C."/>
            <person name="Singh A."/>
            <person name="Wilkins M.J."/>
            <person name="Karaoz U."/>
            <person name="Brodie E.L."/>
            <person name="Williams K.H."/>
            <person name="Hubbard S.S."/>
            <person name="Banfield J.F."/>
        </authorList>
    </citation>
    <scope>NUCLEOTIDE SEQUENCE [LARGE SCALE GENOMIC DNA]</scope>
</reference>
<dbReference type="AlphaFoldDB" id="A0A1F4U6D9"/>
<organism evidence="1 2">
    <name type="scientific">candidate division WOR-3 bacterium RBG_13_43_14</name>
    <dbReference type="NCBI Taxonomy" id="1802590"/>
    <lineage>
        <taxon>Bacteria</taxon>
        <taxon>Bacteria division WOR-3</taxon>
    </lineage>
</organism>
<evidence type="ECO:0000313" key="2">
    <source>
        <dbReference type="Proteomes" id="UP000177025"/>
    </source>
</evidence>